<proteinExistence type="predicted"/>
<dbReference type="InterPro" id="IPR025303">
    <property type="entry name" value="PdaC"/>
</dbReference>
<comment type="caution">
    <text evidence="3">The sequence shown here is derived from an EMBL/GenBank/DDBJ whole genome shotgun (WGS) entry which is preliminary data.</text>
</comment>
<dbReference type="Gene3D" id="3.30.565.40">
    <property type="entry name" value="Fervidobacterium nodosum Rt17-B1 like"/>
    <property type="match status" value="1"/>
</dbReference>
<evidence type="ECO:0008006" key="5">
    <source>
        <dbReference type="Google" id="ProtNLM"/>
    </source>
</evidence>
<dbReference type="Pfam" id="PF13739">
    <property type="entry name" value="PdaC"/>
    <property type="match status" value="1"/>
</dbReference>
<organism evidence="3 4">
    <name type="scientific">Candidatus Nomurabacteria bacterium RIFCSPLOWO2_01_FULL_40_15</name>
    <dbReference type="NCBI Taxonomy" id="1801772"/>
    <lineage>
        <taxon>Bacteria</taxon>
        <taxon>Candidatus Nomuraibacteriota</taxon>
    </lineage>
</organism>
<evidence type="ECO:0000313" key="4">
    <source>
        <dbReference type="Proteomes" id="UP000176814"/>
    </source>
</evidence>
<sequence length="244" mass="27984">MKKLVISIVIILLVFVGANFVLKNKNQYETKTPEASKETKEVTFLINPALYETKTNKQSAQGVEHNEVYPQFKNVPNEFNKKIEETVLGYFSAQVPGDDYTESPPEEYSPREKYEFNSSWTPVQVNESFISFLLRFGGYTGGAHGYSSLTSFNYDVKNQKEIALRDLFPSDPNYLKTISGYARKDLRLQFGKNVEEDMLLAGTELDEINFSVFTFTGDEITFYFNQYQVAPYSMGQFTVTMPRK</sequence>
<dbReference type="EMBL" id="MFUW01000012">
    <property type="protein sequence ID" value="OGI90415.1"/>
    <property type="molecule type" value="Genomic_DNA"/>
</dbReference>
<accession>A0A1F6X8Q2</accession>
<evidence type="ECO:0000313" key="3">
    <source>
        <dbReference type="EMBL" id="OGI90415.1"/>
    </source>
</evidence>
<dbReference type="InterPro" id="IPR037126">
    <property type="entry name" value="PdaC/RsiV-like_sf"/>
</dbReference>
<dbReference type="Pfam" id="PF11738">
    <property type="entry name" value="DUF3298"/>
    <property type="match status" value="1"/>
</dbReference>
<dbReference type="Gene3D" id="3.90.640.20">
    <property type="entry name" value="Heat-shock cognate protein, ATPase"/>
    <property type="match status" value="1"/>
</dbReference>
<dbReference type="AlphaFoldDB" id="A0A1F6X8Q2"/>
<evidence type="ECO:0000259" key="1">
    <source>
        <dbReference type="Pfam" id="PF11738"/>
    </source>
</evidence>
<evidence type="ECO:0000259" key="2">
    <source>
        <dbReference type="Pfam" id="PF13739"/>
    </source>
</evidence>
<dbReference type="Proteomes" id="UP000176814">
    <property type="component" value="Unassembled WGS sequence"/>
</dbReference>
<name>A0A1F6X8Q2_9BACT</name>
<dbReference type="InterPro" id="IPR021729">
    <property type="entry name" value="DUF3298"/>
</dbReference>
<protein>
    <recommendedName>
        <fullName evidence="5">DUF3298 domain-containing protein</fullName>
    </recommendedName>
</protein>
<feature type="domain" description="Deacetylase PdaC" evidence="2">
    <location>
        <begin position="69"/>
        <end position="146"/>
    </location>
</feature>
<gene>
    <name evidence="3" type="ORF">A2911_01600</name>
</gene>
<reference evidence="3 4" key="1">
    <citation type="journal article" date="2016" name="Nat. Commun.">
        <title>Thousands of microbial genomes shed light on interconnected biogeochemical processes in an aquifer system.</title>
        <authorList>
            <person name="Anantharaman K."/>
            <person name="Brown C.T."/>
            <person name="Hug L.A."/>
            <person name="Sharon I."/>
            <person name="Castelle C.J."/>
            <person name="Probst A.J."/>
            <person name="Thomas B.C."/>
            <person name="Singh A."/>
            <person name="Wilkins M.J."/>
            <person name="Karaoz U."/>
            <person name="Brodie E.L."/>
            <person name="Williams K.H."/>
            <person name="Hubbard S.S."/>
            <person name="Banfield J.F."/>
        </authorList>
    </citation>
    <scope>NUCLEOTIDE SEQUENCE [LARGE SCALE GENOMIC DNA]</scope>
</reference>
<feature type="domain" description="DUF3298" evidence="1">
    <location>
        <begin position="166"/>
        <end position="244"/>
    </location>
</feature>